<dbReference type="SUPFAM" id="SSF53756">
    <property type="entry name" value="UDP-Glycosyltransferase/glycogen phosphorylase"/>
    <property type="match status" value="1"/>
</dbReference>
<dbReference type="Proteomes" id="UP000033661">
    <property type="component" value="Unassembled WGS sequence"/>
</dbReference>
<keyword evidence="2" id="KW-1185">Reference proteome</keyword>
<name>A0A0F3QCZ4_RICBE</name>
<gene>
    <name evidence="1" type="ORF">RBEAN4_1469</name>
</gene>
<keyword evidence="1" id="KW-0808">Transferase</keyword>
<comment type="caution">
    <text evidence="1">The sequence shown here is derived from an EMBL/GenBank/DDBJ whole genome shotgun (WGS) entry which is preliminary data.</text>
</comment>
<dbReference type="EMBL" id="LAOI01000001">
    <property type="protein sequence ID" value="KJV90465.1"/>
    <property type="molecule type" value="Genomic_DNA"/>
</dbReference>
<sequence>MCILAISQFTFAKNPSSKEVMFIVHTETQGGKGVYPIYQEMKKIGYNVKVVAIPLYNGWYHLPIDKEFMENFDKEDVIYPCGIDEPYTKCLGIESYKPDYIFVQNPYNAYSNSILDPYFVNTTLKKIAKKIVYIPYGPHIFHQEFINDKELPNFVDLVFVDSESTQNIYIEKYGFKKDNVIVSGYYTYKEIRDIMNNNIKVDRPETILWLPRWTLNFKHRDLFESGSTFLNYHYFFYNYALKNPNIHFIIRPHPSLLFAISNQNLLTQEELDQIFEKFRSLLNVTVSDSTYVPLVNDIMKSDVIISDGTSALAEVVVADKPIIYLSNGWNNEFNSNKLSKELKKYVYLAYSHTEIIDYIGKIRQNNYTLSGNREEFKKILDPVENPAKFIAEYLLNN</sequence>
<organism evidence="1 2">
    <name type="scientific">Rickettsia bellii str. RML An4</name>
    <dbReference type="NCBI Taxonomy" id="1359193"/>
    <lineage>
        <taxon>Bacteria</taxon>
        <taxon>Pseudomonadati</taxon>
        <taxon>Pseudomonadota</taxon>
        <taxon>Alphaproteobacteria</taxon>
        <taxon>Rickettsiales</taxon>
        <taxon>Rickettsiaceae</taxon>
        <taxon>Rickettsieae</taxon>
        <taxon>Rickettsia</taxon>
        <taxon>belli group</taxon>
    </lineage>
</organism>
<dbReference type="InterPro" id="IPR043148">
    <property type="entry name" value="TagF_C"/>
</dbReference>
<dbReference type="GO" id="GO:0016740">
    <property type="term" value="F:transferase activity"/>
    <property type="evidence" value="ECO:0007669"/>
    <property type="project" value="UniProtKB-KW"/>
</dbReference>
<evidence type="ECO:0000313" key="2">
    <source>
        <dbReference type="Proteomes" id="UP000033661"/>
    </source>
</evidence>
<protein>
    <submittedName>
        <fullName evidence="1">Poly(Glycerophosphate) glycerophosphotransferase family protein</fullName>
    </submittedName>
</protein>
<proteinExistence type="predicted"/>
<dbReference type="PATRIC" id="fig|1359193.3.peg.1427"/>
<dbReference type="Gene3D" id="3.40.50.12580">
    <property type="match status" value="1"/>
</dbReference>
<dbReference type="AlphaFoldDB" id="A0A0F3QCZ4"/>
<reference evidence="1 2" key="1">
    <citation type="submission" date="2015-02" db="EMBL/GenBank/DDBJ databases">
        <title>Genome Sequencing of Rickettsiales.</title>
        <authorList>
            <person name="Daugherty S.C."/>
            <person name="Su Q."/>
            <person name="Abolude K."/>
            <person name="Beier-Sexton M."/>
            <person name="Carlyon J.A."/>
            <person name="Carter R."/>
            <person name="Day N.P."/>
            <person name="Dumler S.J."/>
            <person name="Dyachenko V."/>
            <person name="Godinez A."/>
            <person name="Kurtti T.J."/>
            <person name="Lichay M."/>
            <person name="Mullins K.E."/>
            <person name="Ott S."/>
            <person name="Pappas-Brown V."/>
            <person name="Paris D.H."/>
            <person name="Patel P."/>
            <person name="Richards A.L."/>
            <person name="Sadzewicz L."/>
            <person name="Sears K."/>
            <person name="Seidman D."/>
            <person name="Sengamalay N."/>
            <person name="Stenos J."/>
            <person name="Tallon L.J."/>
            <person name="Vincent G."/>
            <person name="Fraser C.M."/>
            <person name="Munderloh U."/>
            <person name="Dunning-Hotopp J.C."/>
        </authorList>
    </citation>
    <scope>NUCLEOTIDE SEQUENCE [LARGE SCALE GENOMIC DNA]</scope>
    <source>
        <strain evidence="1 2">RML An4</strain>
    </source>
</reference>
<evidence type="ECO:0000313" key="1">
    <source>
        <dbReference type="EMBL" id="KJV90465.1"/>
    </source>
</evidence>
<accession>A0A0F3QCZ4</accession>